<dbReference type="InterPro" id="IPR029063">
    <property type="entry name" value="SAM-dependent_MTases_sf"/>
</dbReference>
<dbReference type="GO" id="GO:0008757">
    <property type="term" value="F:S-adenosylmethionine-dependent methyltransferase activity"/>
    <property type="evidence" value="ECO:0007669"/>
    <property type="project" value="InterPro"/>
</dbReference>
<dbReference type="InterPro" id="IPR013216">
    <property type="entry name" value="Methyltransf_11"/>
</dbReference>
<reference evidence="2 3" key="1">
    <citation type="submission" date="2020-07" db="EMBL/GenBank/DDBJ databases">
        <title>Streptomyces isolated from Indian soil.</title>
        <authorList>
            <person name="Mandal S."/>
            <person name="Maiti P.K."/>
        </authorList>
    </citation>
    <scope>NUCLEOTIDE SEQUENCE [LARGE SCALE GENOMIC DNA]</scope>
    <source>
        <strain evidence="2 3">PSKA28</strain>
    </source>
</reference>
<comment type="caution">
    <text evidence="2">The sequence shown here is derived from an EMBL/GenBank/DDBJ whole genome shotgun (WGS) entry which is preliminary data.</text>
</comment>
<dbReference type="Pfam" id="PF08241">
    <property type="entry name" value="Methyltransf_11"/>
    <property type="match status" value="1"/>
</dbReference>
<dbReference type="PANTHER" id="PTHR43591">
    <property type="entry name" value="METHYLTRANSFERASE"/>
    <property type="match status" value="1"/>
</dbReference>
<dbReference type="CDD" id="cd02440">
    <property type="entry name" value="AdoMet_MTases"/>
    <property type="match status" value="1"/>
</dbReference>
<evidence type="ECO:0000313" key="2">
    <source>
        <dbReference type="EMBL" id="MBA2945199.1"/>
    </source>
</evidence>
<evidence type="ECO:0000313" key="3">
    <source>
        <dbReference type="Proteomes" id="UP000545761"/>
    </source>
</evidence>
<dbReference type="SUPFAM" id="SSF53335">
    <property type="entry name" value="S-adenosyl-L-methionine-dependent methyltransferases"/>
    <property type="match status" value="1"/>
</dbReference>
<dbReference type="EMBL" id="JACEHE010000002">
    <property type="protein sequence ID" value="MBA2945199.1"/>
    <property type="molecule type" value="Genomic_DNA"/>
</dbReference>
<gene>
    <name evidence="2" type="ORF">H1D24_05000</name>
</gene>
<accession>A0A7W0I7Q5</accession>
<dbReference type="AlphaFoldDB" id="A0A7W0I7Q5"/>
<dbReference type="Proteomes" id="UP000545761">
    <property type="component" value="Unassembled WGS sequence"/>
</dbReference>
<protein>
    <submittedName>
        <fullName evidence="2">Class I SAM-dependent methyltransferase</fullName>
    </submittedName>
</protein>
<sequence>MLKQTAYRVAPAQMKGLYHLFKKHVLHSDVHVRIDSVALRHIARYVMASEVVAGRDVLDAACGSGYGAHILYGATTYQGLDLDRRALKEARRWFPGFSFVEGSVFDLPFEDSSFGAVVTFETLEHIHRPERAMAEFSRVLRPGGILVGSIPINHPDRIHHVRPYSASEAYEILTSGDDLKVTAVAVQEAAFRFRQVQDHPRELTAVTAGTLLVTLERSVG</sequence>
<name>A0A7W0I7Q5_9ACTN</name>
<proteinExistence type="predicted"/>
<feature type="domain" description="Methyltransferase type 11" evidence="1">
    <location>
        <begin position="58"/>
        <end position="147"/>
    </location>
</feature>
<keyword evidence="2" id="KW-0808">Transferase</keyword>
<dbReference type="GO" id="GO:0032259">
    <property type="term" value="P:methylation"/>
    <property type="evidence" value="ECO:0007669"/>
    <property type="project" value="UniProtKB-KW"/>
</dbReference>
<dbReference type="RefSeq" id="WP_181656133.1">
    <property type="nucleotide sequence ID" value="NZ_JACEHE010000002.1"/>
</dbReference>
<evidence type="ECO:0000259" key="1">
    <source>
        <dbReference type="Pfam" id="PF08241"/>
    </source>
</evidence>
<keyword evidence="2" id="KW-0489">Methyltransferase</keyword>
<organism evidence="2 3">
    <name type="scientific">Streptomyces himalayensis subsp. himalayensis</name>
    <dbReference type="NCBI Taxonomy" id="2756131"/>
    <lineage>
        <taxon>Bacteria</taxon>
        <taxon>Bacillati</taxon>
        <taxon>Actinomycetota</taxon>
        <taxon>Actinomycetes</taxon>
        <taxon>Kitasatosporales</taxon>
        <taxon>Streptomycetaceae</taxon>
        <taxon>Streptomyces</taxon>
        <taxon>Streptomyces himalayensis</taxon>
    </lineage>
</organism>
<dbReference type="PANTHER" id="PTHR43591:SF110">
    <property type="entry name" value="RHODANESE DOMAIN-CONTAINING PROTEIN"/>
    <property type="match status" value="1"/>
</dbReference>
<dbReference type="Gene3D" id="3.40.50.150">
    <property type="entry name" value="Vaccinia Virus protein VP39"/>
    <property type="match status" value="1"/>
</dbReference>